<accession>A0ABX0FTD5</accession>
<reference evidence="8" key="1">
    <citation type="submission" date="2023-07" db="EMBL/GenBank/DDBJ databases">
        <title>Duganella aceri sp. nov., isolated from tree sap.</title>
        <authorList>
            <person name="Kim I.S."/>
        </authorList>
    </citation>
    <scope>NUCLEOTIDE SEQUENCE [LARGE SCALE GENOMIC DNA]</scope>
    <source>
        <strain evidence="8">SAP-35</strain>
    </source>
</reference>
<dbReference type="InterPro" id="IPR005653">
    <property type="entry name" value="OstA-like_N"/>
</dbReference>
<evidence type="ECO:0000259" key="6">
    <source>
        <dbReference type="Pfam" id="PF03968"/>
    </source>
</evidence>
<dbReference type="InterPro" id="IPR052037">
    <property type="entry name" value="LPS_export_LptA"/>
</dbReference>
<evidence type="ECO:0000256" key="1">
    <source>
        <dbReference type="ARBA" id="ARBA00022448"/>
    </source>
</evidence>
<feature type="region of interest" description="Disordered" evidence="4">
    <location>
        <begin position="154"/>
        <end position="200"/>
    </location>
</feature>
<gene>
    <name evidence="7" type="primary">lptA</name>
    <name evidence="7" type="ORF">GW587_26515</name>
</gene>
<evidence type="ECO:0000256" key="3">
    <source>
        <dbReference type="ARBA" id="ARBA00022764"/>
    </source>
</evidence>
<organism evidence="7 8">
    <name type="scientific">Duganella aceris</name>
    <dbReference type="NCBI Taxonomy" id="2703883"/>
    <lineage>
        <taxon>Bacteria</taxon>
        <taxon>Pseudomonadati</taxon>
        <taxon>Pseudomonadota</taxon>
        <taxon>Betaproteobacteria</taxon>
        <taxon>Burkholderiales</taxon>
        <taxon>Oxalobacteraceae</taxon>
        <taxon>Telluria group</taxon>
        <taxon>Duganella</taxon>
    </lineage>
</organism>
<evidence type="ECO:0000313" key="8">
    <source>
        <dbReference type="Proteomes" id="UP000666369"/>
    </source>
</evidence>
<evidence type="ECO:0000313" key="7">
    <source>
        <dbReference type="EMBL" id="NGZ87800.1"/>
    </source>
</evidence>
<dbReference type="Pfam" id="PF03968">
    <property type="entry name" value="LptD_N"/>
    <property type="match status" value="1"/>
</dbReference>
<dbReference type="InterPro" id="IPR014340">
    <property type="entry name" value="LptA"/>
</dbReference>
<keyword evidence="3" id="KW-0574">Periplasm</keyword>
<evidence type="ECO:0000256" key="2">
    <source>
        <dbReference type="ARBA" id="ARBA00022729"/>
    </source>
</evidence>
<evidence type="ECO:0000256" key="4">
    <source>
        <dbReference type="SAM" id="MobiDB-lite"/>
    </source>
</evidence>
<sequence>MKTPALICALLAVHAAAHAERADTFKETRITARHSVADLITREVRLTGDVELRRGTLLIKADKGVLTENARGYQHLVLSTNKGGKPVFFRQKRDGGGEQWMEGEALRAEYDGETELLDLILDAKARRSTGGQLTDEVSGEHISYVARDERYVVSQLPDSGPSGDRGGDRRGTMVLQPVRKDPLLMPASSAAAAAASAPGQ</sequence>
<dbReference type="PANTHER" id="PTHR36504:SF1">
    <property type="entry name" value="LIPOPOLYSACCHARIDE EXPORT SYSTEM PROTEIN LPTA"/>
    <property type="match status" value="1"/>
</dbReference>
<dbReference type="Gene3D" id="2.60.450.10">
    <property type="entry name" value="Lipopolysaccharide (LPS) transport protein A like domain"/>
    <property type="match status" value="1"/>
</dbReference>
<dbReference type="NCBIfam" id="TIGR03002">
    <property type="entry name" value="outer_YhbN_LptA"/>
    <property type="match status" value="1"/>
</dbReference>
<feature type="signal peptide" evidence="5">
    <location>
        <begin position="1"/>
        <end position="19"/>
    </location>
</feature>
<dbReference type="RefSeq" id="WP_166107914.1">
    <property type="nucleotide sequence ID" value="NZ_JAADJT010000014.1"/>
</dbReference>
<dbReference type="Proteomes" id="UP000666369">
    <property type="component" value="Unassembled WGS sequence"/>
</dbReference>
<keyword evidence="1" id="KW-0813">Transport</keyword>
<evidence type="ECO:0000256" key="5">
    <source>
        <dbReference type="SAM" id="SignalP"/>
    </source>
</evidence>
<feature type="chain" id="PRO_5047386041" evidence="5">
    <location>
        <begin position="20"/>
        <end position="200"/>
    </location>
</feature>
<comment type="caution">
    <text evidence="7">The sequence shown here is derived from an EMBL/GenBank/DDBJ whole genome shotgun (WGS) entry which is preliminary data.</text>
</comment>
<proteinExistence type="predicted"/>
<feature type="domain" description="Organic solvent tolerance-like N-terminal" evidence="6">
    <location>
        <begin position="30"/>
        <end position="146"/>
    </location>
</feature>
<name>A0ABX0FTD5_9BURK</name>
<feature type="compositionally biased region" description="Low complexity" evidence="4">
    <location>
        <begin position="187"/>
        <end position="200"/>
    </location>
</feature>
<dbReference type="PANTHER" id="PTHR36504">
    <property type="entry name" value="LIPOPOLYSACCHARIDE EXPORT SYSTEM PROTEIN LPTA"/>
    <property type="match status" value="1"/>
</dbReference>
<keyword evidence="8" id="KW-1185">Reference proteome</keyword>
<keyword evidence="2 5" id="KW-0732">Signal</keyword>
<protein>
    <submittedName>
        <fullName evidence="7">Lipopolysaccharide transport periplasmic protein LptA</fullName>
    </submittedName>
</protein>
<dbReference type="EMBL" id="JAADJT010000014">
    <property type="protein sequence ID" value="NGZ87800.1"/>
    <property type="molecule type" value="Genomic_DNA"/>
</dbReference>